<reference evidence="1 3" key="2">
    <citation type="journal article" date="2018" name="Plant J.">
        <title>The Physcomitrella patens chromosome-scale assembly reveals moss genome structure and evolution.</title>
        <authorList>
            <person name="Lang D."/>
            <person name="Ullrich K.K."/>
            <person name="Murat F."/>
            <person name="Fuchs J."/>
            <person name="Jenkins J."/>
            <person name="Haas F.B."/>
            <person name="Piednoel M."/>
            <person name="Gundlach H."/>
            <person name="Van Bel M."/>
            <person name="Meyberg R."/>
            <person name="Vives C."/>
            <person name="Morata J."/>
            <person name="Symeonidi A."/>
            <person name="Hiss M."/>
            <person name="Muchero W."/>
            <person name="Kamisugi Y."/>
            <person name="Saleh O."/>
            <person name="Blanc G."/>
            <person name="Decker E.L."/>
            <person name="van Gessel N."/>
            <person name="Grimwood J."/>
            <person name="Hayes R.D."/>
            <person name="Graham S.W."/>
            <person name="Gunter L.E."/>
            <person name="McDaniel S.F."/>
            <person name="Hoernstein S.N.W."/>
            <person name="Larsson A."/>
            <person name="Li F.W."/>
            <person name="Perroud P.F."/>
            <person name="Phillips J."/>
            <person name="Ranjan P."/>
            <person name="Rokshar D.S."/>
            <person name="Rothfels C.J."/>
            <person name="Schneider L."/>
            <person name="Shu S."/>
            <person name="Stevenson D.W."/>
            <person name="Thummler F."/>
            <person name="Tillich M."/>
            <person name="Villarreal Aguilar J.C."/>
            <person name="Widiez T."/>
            <person name="Wong G.K."/>
            <person name="Wymore A."/>
            <person name="Zhang Y."/>
            <person name="Zimmer A.D."/>
            <person name="Quatrano R.S."/>
            <person name="Mayer K.F.X."/>
            <person name="Goodstein D."/>
            <person name="Casacuberta J.M."/>
            <person name="Vandepoele K."/>
            <person name="Reski R."/>
            <person name="Cuming A.C."/>
            <person name="Tuskan G.A."/>
            <person name="Maumus F."/>
            <person name="Salse J."/>
            <person name="Schmutz J."/>
            <person name="Rensing S.A."/>
        </authorList>
    </citation>
    <scope>NUCLEOTIDE SEQUENCE [LARGE SCALE GENOMIC DNA]</scope>
    <source>
        <strain evidence="2 3">cv. Gransden 2004</strain>
    </source>
</reference>
<organism evidence="1">
    <name type="scientific">Physcomitrium patens</name>
    <name type="common">Spreading-leaved earth moss</name>
    <name type="synonym">Physcomitrella patens</name>
    <dbReference type="NCBI Taxonomy" id="3218"/>
    <lineage>
        <taxon>Eukaryota</taxon>
        <taxon>Viridiplantae</taxon>
        <taxon>Streptophyta</taxon>
        <taxon>Embryophyta</taxon>
        <taxon>Bryophyta</taxon>
        <taxon>Bryophytina</taxon>
        <taxon>Bryopsida</taxon>
        <taxon>Funariidae</taxon>
        <taxon>Funariales</taxon>
        <taxon>Funariaceae</taxon>
        <taxon>Physcomitrium</taxon>
    </lineage>
</organism>
<dbReference type="InParanoid" id="A0A2K1JR81"/>
<protein>
    <submittedName>
        <fullName evidence="1 2">Uncharacterized protein</fullName>
    </submittedName>
</protein>
<dbReference type="EMBL" id="ABEU02000012">
    <property type="protein sequence ID" value="PNR44048.1"/>
    <property type="molecule type" value="Genomic_DNA"/>
</dbReference>
<name>A0A2K1JR81_PHYPA</name>
<dbReference type="EnsemblPlants" id="Pp3c12_18120V3.1">
    <property type="protein sequence ID" value="Pp3c12_18120V3.1"/>
    <property type="gene ID" value="Pp3c12_18120"/>
</dbReference>
<proteinExistence type="predicted"/>
<dbReference type="PaxDb" id="3218-PP1S46_199V6.1"/>
<dbReference type="AlphaFoldDB" id="A0A2K1JR81"/>
<reference evidence="1 3" key="1">
    <citation type="journal article" date="2008" name="Science">
        <title>The Physcomitrella genome reveals evolutionary insights into the conquest of land by plants.</title>
        <authorList>
            <person name="Rensing S."/>
            <person name="Lang D."/>
            <person name="Zimmer A."/>
            <person name="Terry A."/>
            <person name="Salamov A."/>
            <person name="Shapiro H."/>
            <person name="Nishiyama T."/>
            <person name="Perroud P.-F."/>
            <person name="Lindquist E."/>
            <person name="Kamisugi Y."/>
            <person name="Tanahashi T."/>
            <person name="Sakakibara K."/>
            <person name="Fujita T."/>
            <person name="Oishi K."/>
            <person name="Shin-I T."/>
            <person name="Kuroki Y."/>
            <person name="Toyoda A."/>
            <person name="Suzuki Y."/>
            <person name="Hashimoto A."/>
            <person name="Yamaguchi K."/>
            <person name="Sugano A."/>
            <person name="Kohara Y."/>
            <person name="Fujiyama A."/>
            <person name="Anterola A."/>
            <person name="Aoki S."/>
            <person name="Ashton N."/>
            <person name="Barbazuk W.B."/>
            <person name="Barker E."/>
            <person name="Bennetzen J."/>
            <person name="Bezanilla M."/>
            <person name="Blankenship R."/>
            <person name="Cho S.H."/>
            <person name="Dutcher S."/>
            <person name="Estelle M."/>
            <person name="Fawcett J.A."/>
            <person name="Gundlach H."/>
            <person name="Hanada K."/>
            <person name="Heyl A."/>
            <person name="Hicks K.A."/>
            <person name="Hugh J."/>
            <person name="Lohr M."/>
            <person name="Mayer K."/>
            <person name="Melkozernov A."/>
            <person name="Murata T."/>
            <person name="Nelson D."/>
            <person name="Pils B."/>
            <person name="Prigge M."/>
            <person name="Reiss B."/>
            <person name="Renner T."/>
            <person name="Rombauts S."/>
            <person name="Rushton P."/>
            <person name="Sanderfoot A."/>
            <person name="Schween G."/>
            <person name="Shiu S.-H."/>
            <person name="Stueber K."/>
            <person name="Theodoulou F.L."/>
            <person name="Tu H."/>
            <person name="Van de Peer Y."/>
            <person name="Verrier P.J."/>
            <person name="Waters E."/>
            <person name="Wood A."/>
            <person name="Yang L."/>
            <person name="Cove D."/>
            <person name="Cuming A."/>
            <person name="Hasebe M."/>
            <person name="Lucas S."/>
            <person name="Mishler D.B."/>
            <person name="Reski R."/>
            <person name="Grigoriev I."/>
            <person name="Quatrano R.S."/>
            <person name="Boore J.L."/>
        </authorList>
    </citation>
    <scope>NUCLEOTIDE SEQUENCE [LARGE SCALE GENOMIC DNA]</scope>
    <source>
        <strain evidence="2 3">cv. Gransden 2004</strain>
    </source>
</reference>
<dbReference type="Proteomes" id="UP000006727">
    <property type="component" value="Chromosome 12"/>
</dbReference>
<dbReference type="Gramene" id="Pp3c12_18120V3.1">
    <property type="protein sequence ID" value="Pp3c12_18120V3.1"/>
    <property type="gene ID" value="Pp3c12_18120"/>
</dbReference>
<evidence type="ECO:0000313" key="1">
    <source>
        <dbReference type="EMBL" id="PNR44048.1"/>
    </source>
</evidence>
<evidence type="ECO:0000313" key="3">
    <source>
        <dbReference type="Proteomes" id="UP000006727"/>
    </source>
</evidence>
<evidence type="ECO:0000313" key="2">
    <source>
        <dbReference type="EnsemblPlants" id="Pp3c12_18120V3.1"/>
    </source>
</evidence>
<gene>
    <name evidence="1" type="ORF">PHYPA_016431</name>
</gene>
<sequence length="175" mass="19643">MKITMQFLSVIMVVSIYNSSACRFKLNLSFHTVSLPDPISSSRCHSLVRFCKVGDAPRCFHESVSEIYRRNAETWLKTASTCVMHNYAMHLWRCLKTLLEQIELNLETHLLEGELGVGCGYGVPSPDSLQSSVPQIQRDKKGCFCRKTRLELGSPVSIILVKSVNRSLEAFSGSL</sequence>
<reference evidence="2" key="3">
    <citation type="submission" date="2020-12" db="UniProtKB">
        <authorList>
            <consortium name="EnsemblPlants"/>
        </authorList>
    </citation>
    <scope>IDENTIFICATION</scope>
</reference>
<accession>A0A2K1JR81</accession>
<keyword evidence="3" id="KW-1185">Reference proteome</keyword>